<dbReference type="Proteomes" id="UP001501474">
    <property type="component" value="Unassembled WGS sequence"/>
</dbReference>
<dbReference type="PROSITE" id="PS50902">
    <property type="entry name" value="FLAVODOXIN_LIKE"/>
    <property type="match status" value="1"/>
</dbReference>
<evidence type="ECO:0000259" key="1">
    <source>
        <dbReference type="PROSITE" id="PS50902"/>
    </source>
</evidence>
<keyword evidence="3" id="KW-1185">Reference proteome</keyword>
<evidence type="ECO:0000313" key="3">
    <source>
        <dbReference type="Proteomes" id="UP001501474"/>
    </source>
</evidence>
<proteinExistence type="predicted"/>
<reference evidence="2 3" key="1">
    <citation type="journal article" date="2019" name="Int. J. Syst. Evol. Microbiol.">
        <title>The Global Catalogue of Microorganisms (GCM) 10K type strain sequencing project: providing services to taxonomists for standard genome sequencing and annotation.</title>
        <authorList>
            <consortium name="The Broad Institute Genomics Platform"/>
            <consortium name="The Broad Institute Genome Sequencing Center for Infectious Disease"/>
            <person name="Wu L."/>
            <person name="Ma J."/>
        </authorList>
    </citation>
    <scope>NUCLEOTIDE SEQUENCE [LARGE SCALE GENOMIC DNA]</scope>
    <source>
        <strain evidence="2 3">JCM 3053</strain>
    </source>
</reference>
<accession>A0ABN3E1D5</accession>
<dbReference type="EMBL" id="BAAART010000108">
    <property type="protein sequence ID" value="GAA2246405.1"/>
    <property type="molecule type" value="Genomic_DNA"/>
</dbReference>
<dbReference type="InterPro" id="IPR029039">
    <property type="entry name" value="Flavoprotein-like_sf"/>
</dbReference>
<dbReference type="PANTHER" id="PTHR38030:SF2">
    <property type="entry name" value="PROTOPORPHYRINOGEN IX DEHYDROGENASE [QUINONE]"/>
    <property type="match status" value="1"/>
</dbReference>
<dbReference type="RefSeq" id="WP_234846208.1">
    <property type="nucleotide sequence ID" value="NZ_BAAART010000108.1"/>
</dbReference>
<evidence type="ECO:0000313" key="2">
    <source>
        <dbReference type="EMBL" id="GAA2246405.1"/>
    </source>
</evidence>
<dbReference type="InterPro" id="IPR052200">
    <property type="entry name" value="Protoporphyrinogen_IX_DH"/>
</dbReference>
<dbReference type="InterPro" id="IPR008254">
    <property type="entry name" value="Flavodoxin/NO_synth"/>
</dbReference>
<organism evidence="2 3">
    <name type="scientific">Streptomyces indiaensis</name>
    <dbReference type="NCBI Taxonomy" id="284033"/>
    <lineage>
        <taxon>Bacteria</taxon>
        <taxon>Bacillati</taxon>
        <taxon>Actinomycetota</taxon>
        <taxon>Actinomycetes</taxon>
        <taxon>Kitasatosporales</taxon>
        <taxon>Streptomycetaceae</taxon>
        <taxon>Streptomyces</taxon>
    </lineage>
</organism>
<protein>
    <submittedName>
        <fullName evidence="2">Flavodoxin domain-containing protein</fullName>
    </submittedName>
</protein>
<sequence length="168" mass="18356">MPTNVLVAYGTTNGSTGEIAEAIARVLRKEGLTAEALPAAAPPSVTEYDAVVVGGGLYAGRWHKDARRFVRRHRAALAERPLWFFSSGPLDPSASERDIPPVPWVKRAMARLDVREHVTFGGCLREGAKGWVARMIIRNGKGGDFRDFEQIEAWAARIGHELALAQPV</sequence>
<gene>
    <name evidence="2" type="ORF">GCM10010104_48500</name>
</gene>
<dbReference type="InterPro" id="IPR026816">
    <property type="entry name" value="Flavodoxin_dom"/>
</dbReference>
<name>A0ABN3E1D5_9ACTN</name>
<dbReference type="SUPFAM" id="SSF52218">
    <property type="entry name" value="Flavoproteins"/>
    <property type="match status" value="1"/>
</dbReference>
<dbReference type="Gene3D" id="3.40.50.360">
    <property type="match status" value="1"/>
</dbReference>
<dbReference type="PANTHER" id="PTHR38030">
    <property type="entry name" value="PROTOPORPHYRINOGEN IX DEHYDROGENASE [MENAQUINONE]"/>
    <property type="match status" value="1"/>
</dbReference>
<feature type="domain" description="Flavodoxin-like" evidence="1">
    <location>
        <begin position="5"/>
        <end position="159"/>
    </location>
</feature>
<dbReference type="Pfam" id="PF12724">
    <property type="entry name" value="Flavodoxin_5"/>
    <property type="match status" value="1"/>
</dbReference>
<comment type="caution">
    <text evidence="2">The sequence shown here is derived from an EMBL/GenBank/DDBJ whole genome shotgun (WGS) entry which is preliminary data.</text>
</comment>